<evidence type="ECO:0000313" key="1">
    <source>
        <dbReference type="EMBL" id="ELR18106.1"/>
    </source>
</evidence>
<proteinExistence type="predicted"/>
<accession>L8H185</accession>
<sequence length="139" mass="15758">MSNAPFCVTILRRPFNGKAGRDIELLHYAVQIDGHGIYEFGRYDGPGKLKHRDGRHSNEEVVTAFKVTGHTPEDVIAYMKSITNGKVWEYFGTNCVSVAKKVTERYGPPQCLRLLEAGENNYKRVAKALLKECNDLIKW</sequence>
<dbReference type="KEGG" id="acan:ACA1_368070"/>
<dbReference type="GeneID" id="14918897"/>
<gene>
    <name evidence="1" type="ORF">ACA1_368070</name>
</gene>
<keyword evidence="2" id="KW-1185">Reference proteome</keyword>
<evidence type="ECO:0000313" key="2">
    <source>
        <dbReference type="Proteomes" id="UP000011083"/>
    </source>
</evidence>
<dbReference type="AlphaFoldDB" id="L8H185"/>
<name>L8H185_ACACF</name>
<dbReference type="Proteomes" id="UP000011083">
    <property type="component" value="Unassembled WGS sequence"/>
</dbReference>
<organism evidence="1 2">
    <name type="scientific">Acanthamoeba castellanii (strain ATCC 30010 / Neff)</name>
    <dbReference type="NCBI Taxonomy" id="1257118"/>
    <lineage>
        <taxon>Eukaryota</taxon>
        <taxon>Amoebozoa</taxon>
        <taxon>Discosea</taxon>
        <taxon>Longamoebia</taxon>
        <taxon>Centramoebida</taxon>
        <taxon>Acanthamoebidae</taxon>
        <taxon>Acanthamoeba</taxon>
    </lineage>
</organism>
<dbReference type="RefSeq" id="XP_004340126.1">
    <property type="nucleotide sequence ID" value="XM_004340078.1"/>
</dbReference>
<dbReference type="EMBL" id="KB007960">
    <property type="protein sequence ID" value="ELR18106.1"/>
    <property type="molecule type" value="Genomic_DNA"/>
</dbReference>
<reference evidence="1 2" key="1">
    <citation type="journal article" date="2013" name="Genome Biol.">
        <title>Genome of Acanthamoeba castellanii highlights extensive lateral gene transfer and early evolution of tyrosine kinase signaling.</title>
        <authorList>
            <person name="Clarke M."/>
            <person name="Lohan A.J."/>
            <person name="Liu B."/>
            <person name="Lagkouvardos I."/>
            <person name="Roy S."/>
            <person name="Zafar N."/>
            <person name="Bertelli C."/>
            <person name="Schilde C."/>
            <person name="Kianianmomeni A."/>
            <person name="Burglin T.R."/>
            <person name="Frech C."/>
            <person name="Turcotte B."/>
            <person name="Kopec K.O."/>
            <person name="Synnott J.M."/>
            <person name="Choo C."/>
            <person name="Paponov I."/>
            <person name="Finkler A."/>
            <person name="Soon Heng Tan C."/>
            <person name="Hutchins A.P."/>
            <person name="Weinmeier T."/>
            <person name="Rattei T."/>
            <person name="Chu J.S."/>
            <person name="Gimenez G."/>
            <person name="Irimia M."/>
            <person name="Rigden D.J."/>
            <person name="Fitzpatrick D.A."/>
            <person name="Lorenzo-Morales J."/>
            <person name="Bateman A."/>
            <person name="Chiu C.H."/>
            <person name="Tang P."/>
            <person name="Hegemann P."/>
            <person name="Fromm H."/>
            <person name="Raoult D."/>
            <person name="Greub G."/>
            <person name="Miranda-Saavedra D."/>
            <person name="Chen N."/>
            <person name="Nash P."/>
            <person name="Ginger M.L."/>
            <person name="Horn M."/>
            <person name="Schaap P."/>
            <person name="Caler L."/>
            <person name="Loftus B."/>
        </authorList>
    </citation>
    <scope>NUCLEOTIDE SEQUENCE [LARGE SCALE GENOMIC DNA]</scope>
    <source>
        <strain evidence="1 2">Neff</strain>
    </source>
</reference>
<protein>
    <submittedName>
        <fullName evidence="1">Uncharacterized protein</fullName>
    </submittedName>
</protein>
<dbReference type="VEuPathDB" id="AmoebaDB:ACA1_368070"/>